<dbReference type="InterPro" id="IPR007138">
    <property type="entry name" value="ABM_dom"/>
</dbReference>
<accession>A0ABY4R2Y4</accession>
<keyword evidence="2" id="KW-0560">Oxidoreductase</keyword>
<keyword evidence="3" id="KW-1185">Reference proteome</keyword>
<organism evidence="2 3">
    <name type="scientific">Jatrophihabitans telluris</name>
    <dbReference type="NCBI Taxonomy" id="2038343"/>
    <lineage>
        <taxon>Bacteria</taxon>
        <taxon>Bacillati</taxon>
        <taxon>Actinomycetota</taxon>
        <taxon>Actinomycetes</taxon>
        <taxon>Jatrophihabitantales</taxon>
        <taxon>Jatrophihabitantaceae</taxon>
        <taxon>Jatrophihabitans</taxon>
    </lineage>
</organism>
<dbReference type="InterPro" id="IPR011008">
    <property type="entry name" value="Dimeric_a/b-barrel"/>
</dbReference>
<evidence type="ECO:0000259" key="1">
    <source>
        <dbReference type="PROSITE" id="PS51725"/>
    </source>
</evidence>
<proteinExistence type="predicted"/>
<dbReference type="PROSITE" id="PS51725">
    <property type="entry name" value="ABM"/>
    <property type="match status" value="1"/>
</dbReference>
<dbReference type="SUPFAM" id="SSF54909">
    <property type="entry name" value="Dimeric alpha+beta barrel"/>
    <property type="match status" value="1"/>
</dbReference>
<dbReference type="Proteomes" id="UP001056336">
    <property type="component" value="Chromosome"/>
</dbReference>
<gene>
    <name evidence="2" type="ORF">M6D93_09185</name>
</gene>
<name>A0ABY4R2Y4_9ACTN</name>
<dbReference type="GO" id="GO:0004497">
    <property type="term" value="F:monooxygenase activity"/>
    <property type="evidence" value="ECO:0007669"/>
    <property type="project" value="UniProtKB-KW"/>
</dbReference>
<dbReference type="Pfam" id="PF03992">
    <property type="entry name" value="ABM"/>
    <property type="match status" value="1"/>
</dbReference>
<protein>
    <submittedName>
        <fullName evidence="2">Antibiotic biosynthesis monooxygenase</fullName>
    </submittedName>
</protein>
<evidence type="ECO:0000313" key="2">
    <source>
        <dbReference type="EMBL" id="UQX90154.1"/>
    </source>
</evidence>
<dbReference type="EMBL" id="CP097332">
    <property type="protein sequence ID" value="UQX90154.1"/>
    <property type="molecule type" value="Genomic_DNA"/>
</dbReference>
<sequence length="95" mass="10534">MVLEVALIDVKPGSEADFETGYRSVRAALTDSPGLLSVRMTHGVESPTRFVLLVEWSSLDAHQAFRDSDRFAIWRGGIGPHFAEPPHVEHFSDVD</sequence>
<dbReference type="Gene3D" id="3.30.70.100">
    <property type="match status" value="1"/>
</dbReference>
<reference evidence="2" key="2">
    <citation type="submission" date="2022-05" db="EMBL/GenBank/DDBJ databases">
        <authorList>
            <person name="Kim J.-S."/>
            <person name="Lee K."/>
            <person name="Suh M."/>
            <person name="Eom M."/>
            <person name="Kim J.-S."/>
            <person name="Kim D.-S."/>
            <person name="Ko S.-H."/>
            <person name="Shin Y."/>
            <person name="Lee J.-S."/>
        </authorList>
    </citation>
    <scope>NUCLEOTIDE SEQUENCE</scope>
    <source>
        <strain evidence="2">N237</strain>
    </source>
</reference>
<dbReference type="RefSeq" id="WP_249774050.1">
    <property type="nucleotide sequence ID" value="NZ_CP097332.1"/>
</dbReference>
<keyword evidence="2" id="KW-0503">Monooxygenase</keyword>
<evidence type="ECO:0000313" key="3">
    <source>
        <dbReference type="Proteomes" id="UP001056336"/>
    </source>
</evidence>
<reference evidence="2" key="1">
    <citation type="journal article" date="2018" name="Int. J. Syst. Evol. Microbiol.">
        <title>Jatrophihabitans telluris sp. nov., isolated from sediment soil of lava forest wetlands and the emended description of the genus Jatrophihabitans.</title>
        <authorList>
            <person name="Lee K.C."/>
            <person name="Suh M.K."/>
            <person name="Eom M.K."/>
            <person name="Kim K.K."/>
            <person name="Kim J.S."/>
            <person name="Kim D.S."/>
            <person name="Ko S.H."/>
            <person name="Shin Y.K."/>
            <person name="Lee J.S."/>
        </authorList>
    </citation>
    <scope>NUCLEOTIDE SEQUENCE</scope>
    <source>
        <strain evidence="2">N237</strain>
    </source>
</reference>
<feature type="domain" description="ABM" evidence="1">
    <location>
        <begin position="2"/>
        <end position="91"/>
    </location>
</feature>